<feature type="compositionally biased region" description="Low complexity" evidence="1">
    <location>
        <begin position="215"/>
        <end position="236"/>
    </location>
</feature>
<comment type="caution">
    <text evidence="3">The sequence shown here is derived from an EMBL/GenBank/DDBJ whole genome shotgun (WGS) entry which is preliminary data.</text>
</comment>
<dbReference type="AlphaFoldDB" id="A0A3M7KWQ8"/>
<organism evidence="3 4">
    <name type="scientific">Auxenochlorella protothecoides</name>
    <name type="common">Green microalga</name>
    <name type="synonym">Chlorella protothecoides</name>
    <dbReference type="NCBI Taxonomy" id="3075"/>
    <lineage>
        <taxon>Eukaryota</taxon>
        <taxon>Viridiplantae</taxon>
        <taxon>Chlorophyta</taxon>
        <taxon>core chlorophytes</taxon>
        <taxon>Trebouxiophyceae</taxon>
        <taxon>Chlorellales</taxon>
        <taxon>Chlorellaceae</taxon>
        <taxon>Auxenochlorella</taxon>
    </lineage>
</organism>
<dbReference type="PANTHER" id="PTHR13832:SF668">
    <property type="entry name" value="PROTEIN PHOSPHATASE 2C 39-RELATED"/>
    <property type="match status" value="1"/>
</dbReference>
<dbReference type="SUPFAM" id="SSF81606">
    <property type="entry name" value="PP2C-like"/>
    <property type="match status" value="1"/>
</dbReference>
<evidence type="ECO:0000259" key="2">
    <source>
        <dbReference type="PROSITE" id="PS51746"/>
    </source>
</evidence>
<dbReference type="Pfam" id="PF00481">
    <property type="entry name" value="PP2C"/>
    <property type="match status" value="1"/>
</dbReference>
<sequence length="693" mass="71359">MLRLLGLASIGVAVALVRVGYSSFFRASRVPPEASVSAGKGSTGEFWSADVGVKPEPAAADRLPLPHLPTSDGDDDPRLLAAAVASAAVAAAVAAGNSLAPSAAATATPPERPLEHDGAGVKAPSPAPGTQRVASAFEALRDPFDQSLSPDRRAVFLGGAGDDAYGGLAPSPYAAAASPPRSPVSGPAPFAGLASPSAADLGLPMLSIPRPTAKALEPSPDSEPDSAAASSPAFSEALEREASGYAADAGSGPGSEDLGAGGAMEGPHPPPFPGLRLSLPGDAPAGPLSLTPGASGEGFDFMPSEDDQFALELGSYTKIKVSTFPRDLLNPKDTHGSLPVGSLPKSLSMPKHRVMSFGSLTSPKPTANTPSRQPAATTACDELRMEACVLCRVGREHTRKGQPGEVRGGLTPLNTEKDVACAQCPLPDPGRLGEASVSLFCVFDGHCGRGAAEAAAVALPEEIGVRLPACEADMLEQRGAVSALRPAFLATDARIRAEEGCTATAVLAWSPRKGIVCLQAGNVGDSTALWIDPRTVEVVELTEDHRLSNERERRRLADMGIQLSKNSRRLYGLNLSRGLGDKFLKDEDLGLSAEPYVGPVVTCSASEGGLLLIASDGLWDVADFATVARVLCQSLRASGGDLVDGARAVLAHALKHRTKDDVSIVLARVLPEAEWEARSPPRSFSSGPIFGDP</sequence>
<accession>A0A3M7KWQ8</accession>
<dbReference type="InterPro" id="IPR001932">
    <property type="entry name" value="PPM-type_phosphatase-like_dom"/>
</dbReference>
<dbReference type="PANTHER" id="PTHR13832">
    <property type="entry name" value="PROTEIN PHOSPHATASE 2C"/>
    <property type="match status" value="1"/>
</dbReference>
<name>A0A3M7KWQ8_AUXPR</name>
<evidence type="ECO:0000313" key="4">
    <source>
        <dbReference type="Proteomes" id="UP000279271"/>
    </source>
</evidence>
<dbReference type="InterPro" id="IPR036457">
    <property type="entry name" value="PPM-type-like_dom_sf"/>
</dbReference>
<reference evidence="4" key="1">
    <citation type="journal article" date="2018" name="Algal Res.">
        <title>Characterization of plant carbon substrate utilization by Auxenochlorella protothecoides.</title>
        <authorList>
            <person name="Vogler B.W."/>
            <person name="Starkenburg S.R."/>
            <person name="Sudasinghe N."/>
            <person name="Schambach J.Y."/>
            <person name="Rollin J.A."/>
            <person name="Pattathil S."/>
            <person name="Barry A.N."/>
        </authorList>
    </citation>
    <scope>NUCLEOTIDE SEQUENCE [LARGE SCALE GENOMIC DNA]</scope>
    <source>
        <strain evidence="4">UTEX 25</strain>
    </source>
</reference>
<protein>
    <recommendedName>
        <fullName evidence="2">PPM-type phosphatase domain-containing protein</fullName>
    </recommendedName>
</protein>
<dbReference type="SMART" id="SM00332">
    <property type="entry name" value="PP2Cc"/>
    <property type="match status" value="1"/>
</dbReference>
<dbReference type="Proteomes" id="UP000279271">
    <property type="component" value="Unassembled WGS sequence"/>
</dbReference>
<dbReference type="Gene3D" id="3.60.40.10">
    <property type="entry name" value="PPM-type phosphatase domain"/>
    <property type="match status" value="1"/>
</dbReference>
<evidence type="ECO:0000313" key="3">
    <source>
        <dbReference type="EMBL" id="RMZ54787.1"/>
    </source>
</evidence>
<evidence type="ECO:0000256" key="1">
    <source>
        <dbReference type="SAM" id="MobiDB-lite"/>
    </source>
</evidence>
<dbReference type="CDD" id="cd00143">
    <property type="entry name" value="PP2Cc"/>
    <property type="match status" value="1"/>
</dbReference>
<dbReference type="GO" id="GO:0004722">
    <property type="term" value="F:protein serine/threonine phosphatase activity"/>
    <property type="evidence" value="ECO:0007669"/>
    <property type="project" value="InterPro"/>
</dbReference>
<dbReference type="InterPro" id="IPR015655">
    <property type="entry name" value="PP2C"/>
</dbReference>
<dbReference type="EMBL" id="QOKY01000172">
    <property type="protein sequence ID" value="RMZ54787.1"/>
    <property type="molecule type" value="Genomic_DNA"/>
</dbReference>
<gene>
    <name evidence="3" type="ORF">APUTEX25_000304</name>
</gene>
<feature type="domain" description="PPM-type phosphatase" evidence="2">
    <location>
        <begin position="392"/>
        <end position="669"/>
    </location>
</feature>
<feature type="region of interest" description="Disordered" evidence="1">
    <location>
        <begin position="211"/>
        <end position="303"/>
    </location>
</feature>
<dbReference type="PROSITE" id="PS51746">
    <property type="entry name" value="PPM_2"/>
    <property type="match status" value="1"/>
</dbReference>
<feature type="region of interest" description="Disordered" evidence="1">
    <location>
        <begin position="103"/>
        <end position="130"/>
    </location>
</feature>
<proteinExistence type="predicted"/>